<dbReference type="Gene3D" id="3.30.70.1400">
    <property type="entry name" value="Aminomethyltransferase beta-barrel domains"/>
    <property type="match status" value="1"/>
</dbReference>
<comment type="caution">
    <text evidence="3">The sequence shown here is derived from an EMBL/GenBank/DDBJ whole genome shotgun (WGS) entry which is preliminary data.</text>
</comment>
<name>A0A7W4Z5I5_9GAMM</name>
<dbReference type="Proteomes" id="UP000537130">
    <property type="component" value="Unassembled WGS sequence"/>
</dbReference>
<dbReference type="GO" id="GO:0016226">
    <property type="term" value="P:iron-sulfur cluster assembly"/>
    <property type="evidence" value="ECO:0007669"/>
    <property type="project" value="TreeGrafter"/>
</dbReference>
<keyword evidence="4" id="KW-1185">Reference proteome</keyword>
<organism evidence="3 4">
    <name type="scientific">Litorivivens lipolytica</name>
    <dbReference type="NCBI Taxonomy" id="1524264"/>
    <lineage>
        <taxon>Bacteria</taxon>
        <taxon>Pseudomonadati</taxon>
        <taxon>Pseudomonadota</taxon>
        <taxon>Gammaproteobacteria</taxon>
        <taxon>Litorivivens</taxon>
    </lineage>
</organism>
<accession>A0A7W4Z5I5</accession>
<dbReference type="InterPro" id="IPR045179">
    <property type="entry name" value="YgfZ/GcvT"/>
</dbReference>
<dbReference type="RefSeq" id="WP_183408708.1">
    <property type="nucleotide sequence ID" value="NZ_JACHWY010000001.1"/>
</dbReference>
<feature type="binding site" evidence="1">
    <location>
        <position position="180"/>
    </location>
    <ligand>
        <name>substrate</name>
    </ligand>
</feature>
<dbReference type="EMBL" id="JACHWY010000001">
    <property type="protein sequence ID" value="MBB3045991.1"/>
    <property type="molecule type" value="Genomic_DNA"/>
</dbReference>
<dbReference type="PANTHER" id="PTHR22602:SF0">
    <property type="entry name" value="TRANSFERASE CAF17, MITOCHONDRIAL-RELATED"/>
    <property type="match status" value="1"/>
</dbReference>
<evidence type="ECO:0000259" key="2">
    <source>
        <dbReference type="Pfam" id="PF01571"/>
    </source>
</evidence>
<sequence>MSTSPFIAQLTADGARFEGEHCLFDTAPASESDTNLLVPLTPYGFVEATGPDGQTFFQGQTTADFRQVSATQARPGSYCTPKGRMLASFSAARLDEDTLLLQMRKDLIEDTLTVLAKYAVFSKVKLSDASESYTGIGLVGPDAKALLSSVCETTPDGPLKTCALPGGIVVQCDEAGQRYELWLKPEQAAEVWQALSSKAQAVSSTHWDGLRIAAGDVPVVAATRDEFLPQFLNYDLTGAVNFKKGCYTGQEVVARLHFKGVPKRRLYLARLEGPAKAGEEVLDGEKTVGMVALSGPDQQVALVLATASADSANLQLKGGARVVEVTPPPYGFPAE</sequence>
<dbReference type="SUPFAM" id="SSF103025">
    <property type="entry name" value="Folate-binding domain"/>
    <property type="match status" value="1"/>
</dbReference>
<evidence type="ECO:0000313" key="4">
    <source>
        <dbReference type="Proteomes" id="UP000537130"/>
    </source>
</evidence>
<dbReference type="InterPro" id="IPR017703">
    <property type="entry name" value="YgfZ/GCV_T_CS"/>
</dbReference>
<protein>
    <recommendedName>
        <fullName evidence="2">GCVT N-terminal domain-containing protein</fullName>
    </recommendedName>
</protein>
<evidence type="ECO:0000313" key="3">
    <source>
        <dbReference type="EMBL" id="MBB3045991.1"/>
    </source>
</evidence>
<feature type="domain" description="GCVT N-terminal" evidence="2">
    <location>
        <begin position="43"/>
        <end position="202"/>
    </location>
</feature>
<dbReference type="NCBIfam" id="TIGR03317">
    <property type="entry name" value="ygfZ_signature"/>
    <property type="match status" value="1"/>
</dbReference>
<evidence type="ECO:0000256" key="1">
    <source>
        <dbReference type="PIRSR" id="PIRSR006487-1"/>
    </source>
</evidence>
<dbReference type="Gene3D" id="2.40.30.160">
    <property type="match status" value="1"/>
</dbReference>
<dbReference type="AlphaFoldDB" id="A0A7W4Z5I5"/>
<dbReference type="PIRSF" id="PIRSF006487">
    <property type="entry name" value="GcvT"/>
    <property type="match status" value="1"/>
</dbReference>
<dbReference type="InterPro" id="IPR006222">
    <property type="entry name" value="GCVT_N"/>
</dbReference>
<dbReference type="Gene3D" id="3.30.70.1630">
    <property type="match status" value="1"/>
</dbReference>
<dbReference type="PANTHER" id="PTHR22602">
    <property type="entry name" value="TRANSFERASE CAF17, MITOCHONDRIAL-RELATED"/>
    <property type="match status" value="1"/>
</dbReference>
<reference evidence="3 4" key="1">
    <citation type="submission" date="2020-08" db="EMBL/GenBank/DDBJ databases">
        <title>Genomic Encyclopedia of Type Strains, Phase III (KMG-III): the genomes of soil and plant-associated and newly described type strains.</title>
        <authorList>
            <person name="Whitman W."/>
        </authorList>
    </citation>
    <scope>NUCLEOTIDE SEQUENCE [LARGE SCALE GENOMIC DNA]</scope>
    <source>
        <strain evidence="3 4">CECT 8654</strain>
    </source>
</reference>
<dbReference type="Pfam" id="PF01571">
    <property type="entry name" value="GCV_T"/>
    <property type="match status" value="1"/>
</dbReference>
<gene>
    <name evidence="3" type="ORF">FHR99_000227</name>
</gene>
<proteinExistence type="predicted"/>